<protein>
    <submittedName>
        <fullName evidence="2">Uncharacterized protein</fullName>
    </submittedName>
</protein>
<keyword evidence="1" id="KW-0175">Coiled coil</keyword>
<feature type="coiled-coil region" evidence="1">
    <location>
        <begin position="3"/>
        <end position="61"/>
    </location>
</feature>
<sequence length="315" mass="35800">MLMKCYDEQLRQLQAQCTRKKKLEASMDELRIQRKAYADRADELRKVLSKEQADVERLEERSLAAFFYQMVGKMDEKLTKEQQEAYAAQVKYDAAARELEGIERDLKQCEDERNSLWGCEARYDSLLQEKTLAVKAAGGPTAEKILQLEERNGYLDSQKRELQEALIAGNAALSCADQILSELNSAEGWGTWDLVGGGLLSDLAKHSHLDQAQASVETLQSQLRRFKTELADVTINADIQVSIDGFLRVADYFFDGIFADWAVLDQIRQSQQQVQLIRNQIEIVLNHLHTLINQTDAELSRISREIEQLVAGISM</sequence>
<evidence type="ECO:0000313" key="3">
    <source>
        <dbReference type="Proteomes" id="UP000295184"/>
    </source>
</evidence>
<dbReference type="Proteomes" id="UP000295184">
    <property type="component" value="Unassembled WGS sequence"/>
</dbReference>
<evidence type="ECO:0000256" key="1">
    <source>
        <dbReference type="SAM" id="Coils"/>
    </source>
</evidence>
<feature type="coiled-coil region" evidence="1">
    <location>
        <begin position="209"/>
        <end position="236"/>
    </location>
</feature>
<accession>A0A4V6NGR7</accession>
<gene>
    <name evidence="2" type="ORF">EDD77_10296</name>
</gene>
<name>A0A4V6NGR7_9FIRM</name>
<organism evidence="2 3">
    <name type="scientific">Allofournierella massiliensis</name>
    <dbReference type="NCBI Taxonomy" id="1650663"/>
    <lineage>
        <taxon>Bacteria</taxon>
        <taxon>Bacillati</taxon>
        <taxon>Bacillota</taxon>
        <taxon>Clostridia</taxon>
        <taxon>Eubacteriales</taxon>
        <taxon>Oscillospiraceae</taxon>
        <taxon>Allofournierella</taxon>
    </lineage>
</organism>
<reference evidence="2 3" key="1">
    <citation type="submission" date="2019-03" db="EMBL/GenBank/DDBJ databases">
        <title>Genomic Encyclopedia of Type Strains, Phase IV (KMG-IV): sequencing the most valuable type-strain genomes for metagenomic binning, comparative biology and taxonomic classification.</title>
        <authorList>
            <person name="Goeker M."/>
        </authorList>
    </citation>
    <scope>NUCLEOTIDE SEQUENCE [LARGE SCALE GENOMIC DNA]</scope>
    <source>
        <strain evidence="2 3">DSM 100451</strain>
    </source>
</reference>
<comment type="caution">
    <text evidence="2">The sequence shown here is derived from an EMBL/GenBank/DDBJ whole genome shotgun (WGS) entry which is preliminary data.</text>
</comment>
<dbReference type="EMBL" id="SLUM01000002">
    <property type="protein sequence ID" value="TCL61357.1"/>
    <property type="molecule type" value="Genomic_DNA"/>
</dbReference>
<evidence type="ECO:0000313" key="2">
    <source>
        <dbReference type="EMBL" id="TCL61357.1"/>
    </source>
</evidence>
<dbReference type="AlphaFoldDB" id="A0A4V6NGR7"/>
<proteinExistence type="predicted"/>